<name>A0ABS9RNH7_9GAMM</name>
<reference evidence="7 8" key="1">
    <citation type="submission" date="2022-02" db="EMBL/GenBank/DDBJ databases">
        <title>Halomonas fukangensis sp. nov., a halophilic bacterium isolated from a bulk soil of Kalidium foliatum at Fukang.</title>
        <authorList>
            <person name="Huang Y."/>
        </authorList>
    </citation>
    <scope>NUCLEOTIDE SEQUENCE [LARGE SCALE GENOMIC DNA]</scope>
    <source>
        <strain evidence="7 8">EGI 63088</strain>
    </source>
</reference>
<accession>A0ABS9RNH7</accession>
<keyword evidence="6" id="KW-0963">Cytoplasm</keyword>
<feature type="binding site" evidence="6">
    <location>
        <position position="181"/>
    </location>
    <ligand>
        <name>NAD(+)</name>
        <dbReference type="ChEBI" id="CHEBI:57540"/>
    </ligand>
</feature>
<keyword evidence="4 6" id="KW-0520">NAD</keyword>
<proteinExistence type="inferred from homology"/>
<feature type="binding site" evidence="6">
    <location>
        <begin position="151"/>
        <end position="152"/>
    </location>
    <ligand>
        <name>NAD(+)</name>
        <dbReference type="ChEBI" id="CHEBI:57540"/>
    </ligand>
</feature>
<comment type="cofactor">
    <cofactor evidence="6">
        <name>a divalent metal cation</name>
        <dbReference type="ChEBI" id="CHEBI:60240"/>
    </cofactor>
</comment>
<dbReference type="NCBIfam" id="NF002306">
    <property type="entry name" value="PRK01231.1"/>
    <property type="match status" value="1"/>
</dbReference>
<dbReference type="InterPro" id="IPR016064">
    <property type="entry name" value="NAD/diacylglycerol_kinase_sf"/>
</dbReference>
<feature type="binding site" evidence="6">
    <location>
        <begin position="192"/>
        <end position="197"/>
    </location>
    <ligand>
        <name>NAD(+)</name>
        <dbReference type="ChEBI" id="CHEBI:57540"/>
    </ligand>
</feature>
<comment type="subcellular location">
    <subcellularLocation>
        <location evidence="6">Cytoplasm</location>
    </subcellularLocation>
</comment>
<feature type="binding site" evidence="6">
    <location>
        <position position="179"/>
    </location>
    <ligand>
        <name>NAD(+)</name>
        <dbReference type="ChEBI" id="CHEBI:57540"/>
    </ligand>
</feature>
<dbReference type="GO" id="GO:0003951">
    <property type="term" value="F:NAD+ kinase activity"/>
    <property type="evidence" value="ECO:0007669"/>
    <property type="project" value="UniProtKB-EC"/>
</dbReference>
<keyword evidence="6" id="KW-0547">Nucleotide-binding</keyword>
<evidence type="ECO:0000256" key="6">
    <source>
        <dbReference type="HAMAP-Rule" id="MF_00361"/>
    </source>
</evidence>
<dbReference type="HAMAP" id="MF_00361">
    <property type="entry name" value="NAD_kinase"/>
    <property type="match status" value="1"/>
</dbReference>
<keyword evidence="3 6" id="KW-0521">NADP</keyword>
<dbReference type="InterPro" id="IPR017438">
    <property type="entry name" value="ATP-NAD_kinase_N"/>
</dbReference>
<organism evidence="7 8">
    <name type="scientific">Halomonas flagellata</name>
    <dbReference type="NCBI Taxonomy" id="2920385"/>
    <lineage>
        <taxon>Bacteria</taxon>
        <taxon>Pseudomonadati</taxon>
        <taxon>Pseudomonadota</taxon>
        <taxon>Gammaproteobacteria</taxon>
        <taxon>Oceanospirillales</taxon>
        <taxon>Halomonadaceae</taxon>
        <taxon>Halomonas</taxon>
    </lineage>
</organism>
<dbReference type="EMBL" id="JAKVPY010000001">
    <property type="protein sequence ID" value="MCH4561523.1"/>
    <property type="molecule type" value="Genomic_DNA"/>
</dbReference>
<dbReference type="RefSeq" id="WP_240566498.1">
    <property type="nucleotide sequence ID" value="NZ_JAKVPY010000001.1"/>
</dbReference>
<comment type="caution">
    <text evidence="7">The sequence shown here is derived from an EMBL/GenBank/DDBJ whole genome shotgun (WGS) entry which is preliminary data.</text>
</comment>
<dbReference type="Proteomes" id="UP001202117">
    <property type="component" value="Unassembled WGS sequence"/>
</dbReference>
<feature type="binding site" evidence="6">
    <location>
        <position position="252"/>
    </location>
    <ligand>
        <name>NAD(+)</name>
        <dbReference type="ChEBI" id="CHEBI:57540"/>
    </ligand>
</feature>
<evidence type="ECO:0000313" key="8">
    <source>
        <dbReference type="Proteomes" id="UP001202117"/>
    </source>
</evidence>
<keyword evidence="2 6" id="KW-0418">Kinase</keyword>
<dbReference type="Pfam" id="PF20143">
    <property type="entry name" value="NAD_kinase_C"/>
    <property type="match status" value="1"/>
</dbReference>
<feature type="active site" description="Proton acceptor" evidence="6">
    <location>
        <position position="77"/>
    </location>
</feature>
<dbReference type="InterPro" id="IPR017437">
    <property type="entry name" value="ATP-NAD_kinase_PpnK-typ_C"/>
</dbReference>
<dbReference type="SUPFAM" id="SSF111331">
    <property type="entry name" value="NAD kinase/diacylglycerol kinase-like"/>
    <property type="match status" value="1"/>
</dbReference>
<dbReference type="Gene3D" id="3.40.50.10330">
    <property type="entry name" value="Probable inorganic polyphosphate/atp-NAD kinase, domain 1"/>
    <property type="match status" value="1"/>
</dbReference>
<dbReference type="EC" id="2.7.1.23" evidence="6"/>
<dbReference type="PANTHER" id="PTHR20275:SF0">
    <property type="entry name" value="NAD KINASE"/>
    <property type="match status" value="1"/>
</dbReference>
<sequence>MQSSKSGGFRNIGLIGRLGSARVVDTLKRLLRFLDESGYHVIIEDRTATVLLDHGHPEASRRMLGELCDLVIVVGGDGSLLGAARTLCHSGTLVLGVNRGRLGFLTDISPGELEARVGGVLEGRYEVEERFLLDAELYRDGVLSGSGDALNEVVIHPGKAVRMIEFELFIDGQFVYSQRSDGLIVATPTGSTAYSLSGGGPIMHPKLDVVTLVPMFPHTLSSRPIVIDAASEIRVHIGETNQTYPHISCDGQTRAVAKPDDVLVIRRKPQRVQLVHPLGHNFYEVLRSKLGWSNRLGD</sequence>
<feature type="binding site" evidence="6">
    <location>
        <position position="162"/>
    </location>
    <ligand>
        <name>NAD(+)</name>
        <dbReference type="ChEBI" id="CHEBI:57540"/>
    </ligand>
</feature>
<evidence type="ECO:0000313" key="7">
    <source>
        <dbReference type="EMBL" id="MCH4561523.1"/>
    </source>
</evidence>
<evidence type="ECO:0000256" key="5">
    <source>
        <dbReference type="ARBA" id="ARBA00047925"/>
    </source>
</evidence>
<keyword evidence="8" id="KW-1185">Reference proteome</keyword>
<evidence type="ECO:0000256" key="2">
    <source>
        <dbReference type="ARBA" id="ARBA00022777"/>
    </source>
</evidence>
<dbReference type="InterPro" id="IPR002504">
    <property type="entry name" value="NADK"/>
</dbReference>
<keyword evidence="1 6" id="KW-0808">Transferase</keyword>
<keyword evidence="6" id="KW-0067">ATP-binding</keyword>
<dbReference type="Pfam" id="PF01513">
    <property type="entry name" value="NAD_kinase"/>
    <property type="match status" value="1"/>
</dbReference>
<comment type="caution">
    <text evidence="6">Lacks conserved residue(s) required for the propagation of feature annotation.</text>
</comment>
<dbReference type="PANTHER" id="PTHR20275">
    <property type="entry name" value="NAD KINASE"/>
    <property type="match status" value="1"/>
</dbReference>
<evidence type="ECO:0000256" key="1">
    <source>
        <dbReference type="ARBA" id="ARBA00022679"/>
    </source>
</evidence>
<dbReference type="Gene3D" id="2.60.200.30">
    <property type="entry name" value="Probable inorganic polyphosphate/atp-NAD kinase, domain 2"/>
    <property type="match status" value="1"/>
</dbReference>
<evidence type="ECO:0000256" key="3">
    <source>
        <dbReference type="ARBA" id="ARBA00022857"/>
    </source>
</evidence>
<comment type="similarity">
    <text evidence="6">Belongs to the NAD kinase family.</text>
</comment>
<comment type="function">
    <text evidence="6">Involved in the regulation of the intracellular balance of NAD and NADP, and is a key enzyme in the biosynthesis of NADP. Catalyzes specifically the phosphorylation on 2'-hydroxyl of the adenosine moiety of NAD to yield NADP.</text>
</comment>
<protein>
    <recommendedName>
        <fullName evidence="6">NAD kinase</fullName>
        <ecNumber evidence="6">2.7.1.23</ecNumber>
    </recommendedName>
    <alternativeName>
        <fullName evidence="6">ATP-dependent NAD kinase</fullName>
    </alternativeName>
</protein>
<gene>
    <name evidence="6" type="primary">nadK</name>
    <name evidence="7" type="ORF">MKP05_00065</name>
</gene>
<evidence type="ECO:0000256" key="4">
    <source>
        <dbReference type="ARBA" id="ARBA00023027"/>
    </source>
</evidence>
<comment type="catalytic activity">
    <reaction evidence="5 6">
        <text>NAD(+) + ATP = ADP + NADP(+) + H(+)</text>
        <dbReference type="Rhea" id="RHEA:18629"/>
        <dbReference type="ChEBI" id="CHEBI:15378"/>
        <dbReference type="ChEBI" id="CHEBI:30616"/>
        <dbReference type="ChEBI" id="CHEBI:57540"/>
        <dbReference type="ChEBI" id="CHEBI:58349"/>
        <dbReference type="ChEBI" id="CHEBI:456216"/>
        <dbReference type="EC" id="2.7.1.23"/>
    </reaction>
</comment>
<feature type="binding site" evidence="6">
    <location>
        <begin position="77"/>
        <end position="78"/>
    </location>
    <ligand>
        <name>NAD(+)</name>
        <dbReference type="ChEBI" id="CHEBI:57540"/>
    </ligand>
</feature>